<protein>
    <submittedName>
        <fullName evidence="1">Uncharacterized protein</fullName>
    </submittedName>
</protein>
<gene>
    <name evidence="1" type="ORF">MQE36_01595</name>
</gene>
<reference evidence="1 2" key="1">
    <citation type="journal article" date="2018" name="Int. J. Syst. Evol. Microbiol.">
        <title>Zhouia spongiae sp. nov., isolated from a marine sponge.</title>
        <authorList>
            <person name="Zhuang L."/>
            <person name="Lin B."/>
            <person name="Qin F."/>
            <person name="Luo L."/>
        </authorList>
    </citation>
    <scope>NUCLEOTIDE SEQUENCE [LARGE SCALE GENOMIC DNA]</scope>
    <source>
        <strain evidence="1 2">HN-Y44</strain>
    </source>
</reference>
<proteinExistence type="predicted"/>
<name>A0ABY3YN63_9FLAO</name>
<evidence type="ECO:0000313" key="2">
    <source>
        <dbReference type="Proteomes" id="UP000829476"/>
    </source>
</evidence>
<evidence type="ECO:0000313" key="1">
    <source>
        <dbReference type="EMBL" id="UNY99055.1"/>
    </source>
</evidence>
<dbReference type="EMBL" id="CP094326">
    <property type="protein sequence ID" value="UNY99055.1"/>
    <property type="molecule type" value="Genomic_DNA"/>
</dbReference>
<keyword evidence="2" id="KW-1185">Reference proteome</keyword>
<organism evidence="1 2">
    <name type="scientific">Zhouia spongiae</name>
    <dbReference type="NCBI Taxonomy" id="2202721"/>
    <lineage>
        <taxon>Bacteria</taxon>
        <taxon>Pseudomonadati</taxon>
        <taxon>Bacteroidota</taxon>
        <taxon>Flavobacteriia</taxon>
        <taxon>Flavobacteriales</taxon>
        <taxon>Flavobacteriaceae</taxon>
        <taxon>Zhouia</taxon>
    </lineage>
</organism>
<accession>A0ABY3YN63</accession>
<sequence>MKKINYNNFIMAILAVFCYKCNAQVRDTTCYKKAKGFIENKLPDGICIKKHELIYDFFDNIDFNNDRISDVAIEVGNDGLKNGDQTILVVYRSINDTTYSKFKELDNVYPIWFDNYSRNIELEDPKLNAIKEKYEGRNPLRKLEMVNNRIILNLKYDVGYEYIYEFTFNNEKQDWLLSKYIIWDLNENIKSEEDNGYLNTSVSEFNYFKFITGEY</sequence>
<dbReference type="RefSeq" id="WP_242937455.1">
    <property type="nucleotide sequence ID" value="NZ_CP094326.1"/>
</dbReference>
<dbReference type="Proteomes" id="UP000829476">
    <property type="component" value="Chromosome"/>
</dbReference>